<evidence type="ECO:0000256" key="11">
    <source>
        <dbReference type="SAM" id="MobiDB-lite"/>
    </source>
</evidence>
<evidence type="ECO:0000256" key="1">
    <source>
        <dbReference type="ARBA" id="ARBA00004496"/>
    </source>
</evidence>
<protein>
    <submittedName>
        <fullName evidence="12">Transcriptional repressor</fullName>
    </submittedName>
</protein>
<dbReference type="RefSeq" id="WP_134449805.1">
    <property type="nucleotide sequence ID" value="NZ_SOFS01000032.1"/>
</dbReference>
<name>A0ABY2IK03_9MICO</name>
<keyword evidence="3" id="KW-0963">Cytoplasm</keyword>
<evidence type="ECO:0000256" key="3">
    <source>
        <dbReference type="ARBA" id="ARBA00022490"/>
    </source>
</evidence>
<dbReference type="EMBL" id="SOFS01000032">
    <property type="protein sequence ID" value="TFC18581.1"/>
    <property type="molecule type" value="Genomic_DNA"/>
</dbReference>
<dbReference type="PANTHER" id="PTHR33202">
    <property type="entry name" value="ZINC UPTAKE REGULATION PROTEIN"/>
    <property type="match status" value="1"/>
</dbReference>
<gene>
    <name evidence="12" type="ORF">E3O46_14095</name>
</gene>
<keyword evidence="6" id="KW-0862">Zinc</keyword>
<dbReference type="InterPro" id="IPR036388">
    <property type="entry name" value="WH-like_DNA-bd_sf"/>
</dbReference>
<organism evidence="12 13">
    <name type="scientific">Cryobacterium glucosi</name>
    <dbReference type="NCBI Taxonomy" id="1259175"/>
    <lineage>
        <taxon>Bacteria</taxon>
        <taxon>Bacillati</taxon>
        <taxon>Actinomycetota</taxon>
        <taxon>Actinomycetes</taxon>
        <taxon>Micrococcales</taxon>
        <taxon>Microbacteriaceae</taxon>
        <taxon>Cryobacterium</taxon>
    </lineage>
</organism>
<dbReference type="Gene3D" id="1.10.10.10">
    <property type="entry name" value="Winged helix-like DNA-binding domain superfamily/Winged helix DNA-binding domain"/>
    <property type="match status" value="1"/>
</dbReference>
<keyword evidence="9" id="KW-0238">DNA-binding</keyword>
<dbReference type="InterPro" id="IPR036390">
    <property type="entry name" value="WH_DNA-bd_sf"/>
</dbReference>
<dbReference type="Proteomes" id="UP000297604">
    <property type="component" value="Unassembled WGS sequence"/>
</dbReference>
<keyword evidence="4" id="KW-0678">Repressor</keyword>
<dbReference type="CDD" id="cd07153">
    <property type="entry name" value="Fur_like"/>
    <property type="match status" value="1"/>
</dbReference>
<evidence type="ECO:0000256" key="8">
    <source>
        <dbReference type="ARBA" id="ARBA00023015"/>
    </source>
</evidence>
<feature type="region of interest" description="Disordered" evidence="11">
    <location>
        <begin position="1"/>
        <end position="26"/>
    </location>
</feature>
<reference evidence="12 13" key="1">
    <citation type="submission" date="2019-03" db="EMBL/GenBank/DDBJ databases">
        <title>Genomics of glacier-inhabiting Cryobacterium strains.</title>
        <authorList>
            <person name="Liu Q."/>
            <person name="Xin Y.-H."/>
        </authorList>
    </citation>
    <scope>NUCLEOTIDE SEQUENCE [LARGE SCALE GENOMIC DNA]</scope>
    <source>
        <strain evidence="12 13">MDB1-5</strain>
    </source>
</reference>
<comment type="subcellular location">
    <subcellularLocation>
        <location evidence="1">Cytoplasm</location>
    </subcellularLocation>
</comment>
<evidence type="ECO:0000256" key="5">
    <source>
        <dbReference type="ARBA" id="ARBA00022723"/>
    </source>
</evidence>
<evidence type="ECO:0000256" key="7">
    <source>
        <dbReference type="ARBA" id="ARBA00023004"/>
    </source>
</evidence>
<keyword evidence="8" id="KW-0805">Transcription regulation</keyword>
<dbReference type="PANTHER" id="PTHR33202:SF18">
    <property type="entry name" value="TRANSCRIPTIONAL REGULATOR FURA"/>
    <property type="match status" value="1"/>
</dbReference>
<evidence type="ECO:0000256" key="2">
    <source>
        <dbReference type="ARBA" id="ARBA00007957"/>
    </source>
</evidence>
<accession>A0ABY2IK03</accession>
<sequence>MTTTGTPSKNPGFSRPGEPGQLGDSIRRSGLKVTAPRLAVLRALDDSPHASAERLFAVVRTELPGTSLQAVYGVLAAFTSAGLTRRIEPSGSPALYERRVGDNHHHVICSRCAAVQDVDCAVGEAPCLEPSDAAGFAVHAAEVTYWGLCPDCQAAGAEPHLPAGHPPTHP</sequence>
<keyword evidence="5" id="KW-0479">Metal-binding</keyword>
<evidence type="ECO:0000313" key="13">
    <source>
        <dbReference type="Proteomes" id="UP000297604"/>
    </source>
</evidence>
<comment type="similarity">
    <text evidence="2">Belongs to the Fur family.</text>
</comment>
<keyword evidence="13" id="KW-1185">Reference proteome</keyword>
<evidence type="ECO:0000256" key="9">
    <source>
        <dbReference type="ARBA" id="ARBA00023125"/>
    </source>
</evidence>
<dbReference type="Gene3D" id="3.30.1490.190">
    <property type="match status" value="1"/>
</dbReference>
<proteinExistence type="inferred from homology"/>
<comment type="caution">
    <text evidence="12">The sequence shown here is derived from an EMBL/GenBank/DDBJ whole genome shotgun (WGS) entry which is preliminary data.</text>
</comment>
<dbReference type="InterPro" id="IPR002481">
    <property type="entry name" value="FUR"/>
</dbReference>
<evidence type="ECO:0000256" key="10">
    <source>
        <dbReference type="ARBA" id="ARBA00023163"/>
    </source>
</evidence>
<keyword evidence="7" id="KW-0408">Iron</keyword>
<dbReference type="Pfam" id="PF01475">
    <property type="entry name" value="FUR"/>
    <property type="match status" value="1"/>
</dbReference>
<evidence type="ECO:0000313" key="12">
    <source>
        <dbReference type="EMBL" id="TFC18581.1"/>
    </source>
</evidence>
<feature type="compositionally biased region" description="Polar residues" evidence="11">
    <location>
        <begin position="1"/>
        <end position="11"/>
    </location>
</feature>
<evidence type="ECO:0000256" key="4">
    <source>
        <dbReference type="ARBA" id="ARBA00022491"/>
    </source>
</evidence>
<dbReference type="InterPro" id="IPR043135">
    <property type="entry name" value="Fur_C"/>
</dbReference>
<dbReference type="SUPFAM" id="SSF46785">
    <property type="entry name" value="Winged helix' DNA-binding domain"/>
    <property type="match status" value="1"/>
</dbReference>
<evidence type="ECO:0000256" key="6">
    <source>
        <dbReference type="ARBA" id="ARBA00022833"/>
    </source>
</evidence>
<keyword evidence="10" id="KW-0804">Transcription</keyword>